<feature type="chain" id="PRO_5019277716" evidence="1">
    <location>
        <begin position="34"/>
        <end position="85"/>
    </location>
</feature>
<dbReference type="Proteomes" id="UP001432190">
    <property type="component" value="Chromosome"/>
</dbReference>
<gene>
    <name evidence="2" type="ORF">D7I43_16835</name>
    <name evidence="3" type="ORF">OG994_16055</name>
</gene>
<feature type="signal peptide" evidence="1">
    <location>
        <begin position="1"/>
        <end position="33"/>
    </location>
</feature>
<dbReference type="EMBL" id="CP108084">
    <property type="protein sequence ID" value="WUP47176.1"/>
    <property type="molecule type" value="Genomic_DNA"/>
</dbReference>
<protein>
    <submittedName>
        <fullName evidence="2">Uncharacterized protein</fullName>
    </submittedName>
</protein>
<keyword evidence="5" id="KW-1185">Reference proteome</keyword>
<dbReference type="OrthoDB" id="3396553at2"/>
<reference evidence="2 4" key="1">
    <citation type="journal article" date="2018" name="Int. J. Syst. Evol. Microbiol.">
        <title>Micromonospora globbae sp. nov., an endophytic actinomycete isolated from roots of Globba winitii C. H. Wright.</title>
        <authorList>
            <person name="Kuncharoen N."/>
            <person name="Pittayakhajonwut P."/>
            <person name="Tanasupawat S."/>
        </authorList>
    </citation>
    <scope>NUCLEOTIDE SEQUENCE [LARGE SCALE GENOMIC DNA]</scope>
    <source>
        <strain evidence="2 4">WPS1-2</strain>
    </source>
</reference>
<dbReference type="EMBL" id="RAQQ01000011">
    <property type="protein sequence ID" value="RKF26245.1"/>
    <property type="molecule type" value="Genomic_DNA"/>
</dbReference>
<dbReference type="AlphaFoldDB" id="A0A420EZR9"/>
<keyword evidence="1" id="KW-0732">Signal</keyword>
<name>A0A420EZR9_9ACTN</name>
<dbReference type="RefSeq" id="WP_120329461.1">
    <property type="nucleotide sequence ID" value="NZ_CP108084.1"/>
</dbReference>
<evidence type="ECO:0000313" key="5">
    <source>
        <dbReference type="Proteomes" id="UP001432190"/>
    </source>
</evidence>
<accession>A0A420EZR9</accession>
<organism evidence="2 4">
    <name type="scientific">Micromonospora globbae</name>
    <dbReference type="NCBI Taxonomy" id="1894969"/>
    <lineage>
        <taxon>Bacteria</taxon>
        <taxon>Bacillati</taxon>
        <taxon>Actinomycetota</taxon>
        <taxon>Actinomycetes</taxon>
        <taxon>Micromonosporales</taxon>
        <taxon>Micromonosporaceae</taxon>
        <taxon>Micromonospora</taxon>
    </lineage>
</organism>
<evidence type="ECO:0000313" key="2">
    <source>
        <dbReference type="EMBL" id="RKF26245.1"/>
    </source>
</evidence>
<reference evidence="3" key="2">
    <citation type="submission" date="2022-10" db="EMBL/GenBank/DDBJ databases">
        <title>The complete genomes of actinobacterial strains from the NBC collection.</title>
        <authorList>
            <person name="Joergensen T.S."/>
            <person name="Alvarez Arevalo M."/>
            <person name="Sterndorff E.B."/>
            <person name="Faurdal D."/>
            <person name="Vuksanovic O."/>
            <person name="Mourched A.-S."/>
            <person name="Charusanti P."/>
            <person name="Shaw S."/>
            <person name="Blin K."/>
            <person name="Weber T."/>
        </authorList>
    </citation>
    <scope>NUCLEOTIDE SEQUENCE</scope>
    <source>
        <strain evidence="3">NBC_00256</strain>
    </source>
</reference>
<sequence>MANRLRRPRTRSLVAAAALAGGLVLGTASPALADYTSPLYPTLSACKAARPTYVSSWTSPGPCYPMYNWNGTKVVGYAFLVKTRY</sequence>
<evidence type="ECO:0000313" key="4">
    <source>
        <dbReference type="Proteomes" id="UP000285744"/>
    </source>
</evidence>
<evidence type="ECO:0000313" key="3">
    <source>
        <dbReference type="EMBL" id="WUP47176.1"/>
    </source>
</evidence>
<evidence type="ECO:0000256" key="1">
    <source>
        <dbReference type="SAM" id="SignalP"/>
    </source>
</evidence>
<dbReference type="Proteomes" id="UP000285744">
    <property type="component" value="Unassembled WGS sequence"/>
</dbReference>
<proteinExistence type="predicted"/>